<feature type="transmembrane region" description="Helical" evidence="7">
    <location>
        <begin position="426"/>
        <end position="446"/>
    </location>
</feature>
<feature type="transmembrane region" description="Helical" evidence="7">
    <location>
        <begin position="83"/>
        <end position="106"/>
    </location>
</feature>
<evidence type="ECO:0000256" key="7">
    <source>
        <dbReference type="SAM" id="Phobius"/>
    </source>
</evidence>
<feature type="transmembrane region" description="Helical" evidence="7">
    <location>
        <begin position="118"/>
        <end position="136"/>
    </location>
</feature>
<keyword evidence="9" id="KW-1185">Reference proteome</keyword>
<keyword evidence="3" id="KW-1003">Cell membrane</keyword>
<feature type="transmembrane region" description="Helical" evidence="7">
    <location>
        <begin position="394"/>
        <end position="414"/>
    </location>
</feature>
<feature type="transmembrane region" description="Helical" evidence="7">
    <location>
        <begin position="324"/>
        <end position="346"/>
    </location>
</feature>
<evidence type="ECO:0000313" key="8">
    <source>
        <dbReference type="EMBL" id="QCD34683.1"/>
    </source>
</evidence>
<feature type="transmembrane region" description="Helical" evidence="7">
    <location>
        <begin position="45"/>
        <end position="62"/>
    </location>
</feature>
<keyword evidence="6 7" id="KW-0472">Membrane</keyword>
<protein>
    <submittedName>
        <fullName evidence="8">Lipopolysaccharide biosynthesis protein</fullName>
    </submittedName>
</protein>
<evidence type="ECO:0000256" key="3">
    <source>
        <dbReference type="ARBA" id="ARBA00022475"/>
    </source>
</evidence>
<feature type="transmembrane region" description="Helical" evidence="7">
    <location>
        <begin position="358"/>
        <end position="382"/>
    </location>
</feature>
<dbReference type="PANTHER" id="PTHR30250">
    <property type="entry name" value="PST FAMILY PREDICTED COLANIC ACID TRANSPORTER"/>
    <property type="match status" value="1"/>
</dbReference>
<keyword evidence="5 7" id="KW-1133">Transmembrane helix</keyword>
<sequence>MAEEPSLKLRTARTIKWNLIDKVSSQVLYAVTGWVLANRLSQEDFGLVGTVLIFQAFANIFVDSGFSSALLQRKNPSQLDYSSVLWFNITVATLIYAVLWLAAPLIALTFNDERLVDLSRVMFLAFIINATAIVQTNRLMKQMTVRMIAISNFIGLIVSSVVGIYLALNDFGAWAVVWQTITLATVKSLILWITSRWLPSLAFSFESIKCIIGVGVGVMGSSLLNTLSQKICSIIIGIFTGMRALGYYTQADKWSVMGTASLSQVVTASFLPVLSQFQDDRERFSRAAAKMNRFTAYVTFPAMCMLIAMATPIFHLLFGTKWDASIALFQILLLRGIFTILTSLYNNYIVALGRSSKIIVAELVKDIASIIAIVATLPYMGLSTPDDPTQGLRIMLWGQLAASVITWFVTLKMVSNLTGRGTGRFIVDLVPYLMQGALITIVMLALSNVITGNIPLLCAQFAAAAIIYLGINAILHSTIQHEMLQYIFYRFVKNKKDVKL</sequence>
<dbReference type="KEGG" id="mgod:E7746_01735"/>
<dbReference type="EMBL" id="CP039393">
    <property type="protein sequence ID" value="QCD34683.1"/>
    <property type="molecule type" value="Genomic_DNA"/>
</dbReference>
<name>A0A4P7VB84_9BACT</name>
<keyword evidence="4 7" id="KW-0812">Transmembrane</keyword>
<evidence type="ECO:0000256" key="2">
    <source>
        <dbReference type="ARBA" id="ARBA00007430"/>
    </source>
</evidence>
<reference evidence="8 9" key="1">
    <citation type="submission" date="2019-02" db="EMBL/GenBank/DDBJ databases">
        <title>Isolation and identification of novel species under the genus Muribaculum.</title>
        <authorList>
            <person name="Miyake S."/>
            <person name="Ding Y."/>
            <person name="Low A."/>
            <person name="Soh M."/>
            <person name="Seedorf H."/>
        </authorList>
    </citation>
    <scope>NUCLEOTIDE SEQUENCE [LARGE SCALE GENOMIC DNA]</scope>
    <source>
        <strain evidence="8 9">TLL-A4</strain>
    </source>
</reference>
<evidence type="ECO:0000256" key="1">
    <source>
        <dbReference type="ARBA" id="ARBA00004651"/>
    </source>
</evidence>
<feature type="transmembrane region" description="Helical" evidence="7">
    <location>
        <begin position="294"/>
        <end position="318"/>
    </location>
</feature>
<dbReference type="Proteomes" id="UP000297031">
    <property type="component" value="Chromosome"/>
</dbReference>
<evidence type="ECO:0000256" key="6">
    <source>
        <dbReference type="ARBA" id="ARBA00023136"/>
    </source>
</evidence>
<comment type="similarity">
    <text evidence="2">Belongs to the polysaccharide synthase family.</text>
</comment>
<evidence type="ECO:0000313" key="9">
    <source>
        <dbReference type="Proteomes" id="UP000297031"/>
    </source>
</evidence>
<dbReference type="GO" id="GO:0005886">
    <property type="term" value="C:plasma membrane"/>
    <property type="evidence" value="ECO:0007669"/>
    <property type="project" value="UniProtKB-SubCell"/>
</dbReference>
<comment type="subcellular location">
    <subcellularLocation>
        <location evidence="1">Cell membrane</location>
        <topology evidence="1">Multi-pass membrane protein</topology>
    </subcellularLocation>
</comment>
<dbReference type="CDD" id="cd13127">
    <property type="entry name" value="MATE_tuaB_like"/>
    <property type="match status" value="1"/>
</dbReference>
<evidence type="ECO:0000256" key="4">
    <source>
        <dbReference type="ARBA" id="ARBA00022692"/>
    </source>
</evidence>
<dbReference type="AlphaFoldDB" id="A0A4P7VB84"/>
<feature type="transmembrane region" description="Helical" evidence="7">
    <location>
        <begin position="231"/>
        <end position="248"/>
    </location>
</feature>
<evidence type="ECO:0000256" key="5">
    <source>
        <dbReference type="ARBA" id="ARBA00022989"/>
    </source>
</evidence>
<dbReference type="PANTHER" id="PTHR30250:SF10">
    <property type="entry name" value="LIPOPOLYSACCHARIDE BIOSYNTHESIS PROTEIN WZXC"/>
    <property type="match status" value="1"/>
</dbReference>
<dbReference type="OrthoDB" id="9770347at2"/>
<proteinExistence type="inferred from homology"/>
<gene>
    <name evidence="8" type="ORF">E7746_01735</name>
</gene>
<dbReference type="Pfam" id="PF13440">
    <property type="entry name" value="Polysacc_synt_3"/>
    <property type="match status" value="1"/>
</dbReference>
<dbReference type="InterPro" id="IPR050833">
    <property type="entry name" value="Poly_Biosynth_Transport"/>
</dbReference>
<dbReference type="RefSeq" id="WP_136409653.1">
    <property type="nucleotide sequence ID" value="NZ_CP039393.1"/>
</dbReference>
<accession>A0A4P7VB84</accession>
<feature type="transmembrane region" description="Helical" evidence="7">
    <location>
        <begin position="174"/>
        <end position="193"/>
    </location>
</feature>
<organism evidence="8 9">
    <name type="scientific">Muribaculum gordoncarteri</name>
    <dbReference type="NCBI Taxonomy" id="2530390"/>
    <lineage>
        <taxon>Bacteria</taxon>
        <taxon>Pseudomonadati</taxon>
        <taxon>Bacteroidota</taxon>
        <taxon>Bacteroidia</taxon>
        <taxon>Bacteroidales</taxon>
        <taxon>Muribaculaceae</taxon>
        <taxon>Muribaculum</taxon>
    </lineage>
</organism>
<feature type="transmembrane region" description="Helical" evidence="7">
    <location>
        <begin position="452"/>
        <end position="475"/>
    </location>
</feature>
<feature type="transmembrane region" description="Helical" evidence="7">
    <location>
        <begin position="148"/>
        <end position="168"/>
    </location>
</feature>